<gene>
    <name evidence="1" type="ORF">IAC73_01725</name>
</gene>
<sequence length="214" mass="24249">MIRDDIPNRNVFISWTGNDAKLKDQILMRLEPEVTCLVSSGGNCSGDFMRWSMDASKSAGIFLLVLTENLQNNKESVVFDEIKEWRKAAGDEFRDRTVIVCPGRKLVQELEDRSGDHVFTDEDRISCVEFGEAPINDAKLDEVYNKVLNLIIARMRSVYLAKAKQQLSMDVTRLLGISEVGRNDDEFIAHSGLYISRSVKYASGNTVERYDDIT</sequence>
<evidence type="ECO:0000313" key="2">
    <source>
        <dbReference type="Proteomes" id="UP000886857"/>
    </source>
</evidence>
<reference evidence="1" key="1">
    <citation type="submission" date="2020-10" db="EMBL/GenBank/DDBJ databases">
        <authorList>
            <person name="Gilroy R."/>
        </authorList>
    </citation>
    <scope>NUCLEOTIDE SEQUENCE</scope>
    <source>
        <strain evidence="1">10406</strain>
    </source>
</reference>
<reference evidence="1" key="2">
    <citation type="journal article" date="2021" name="PeerJ">
        <title>Extensive microbial diversity within the chicken gut microbiome revealed by metagenomics and culture.</title>
        <authorList>
            <person name="Gilroy R."/>
            <person name="Ravi A."/>
            <person name="Getino M."/>
            <person name="Pursley I."/>
            <person name="Horton D.L."/>
            <person name="Alikhan N.F."/>
            <person name="Baker D."/>
            <person name="Gharbi K."/>
            <person name="Hall N."/>
            <person name="Watson M."/>
            <person name="Adriaenssens E.M."/>
            <person name="Foster-Nyarko E."/>
            <person name="Jarju S."/>
            <person name="Secka A."/>
            <person name="Antonio M."/>
            <person name="Oren A."/>
            <person name="Chaudhuri R.R."/>
            <person name="La Ragione R."/>
            <person name="Hildebrand F."/>
            <person name="Pallen M.J."/>
        </authorList>
    </citation>
    <scope>NUCLEOTIDE SEQUENCE</scope>
    <source>
        <strain evidence="1">10406</strain>
    </source>
</reference>
<protein>
    <recommendedName>
        <fullName evidence="3">TIR domain-containing protein</fullName>
    </recommendedName>
</protein>
<dbReference type="EMBL" id="DVOE01000023">
    <property type="protein sequence ID" value="HIU98546.1"/>
    <property type="molecule type" value="Genomic_DNA"/>
</dbReference>
<evidence type="ECO:0008006" key="3">
    <source>
        <dbReference type="Google" id="ProtNLM"/>
    </source>
</evidence>
<dbReference type="AlphaFoldDB" id="A0A9D1N8M7"/>
<name>A0A9D1N8M7_9FIRM</name>
<accession>A0A9D1N8M7</accession>
<dbReference type="Proteomes" id="UP000886857">
    <property type="component" value="Unassembled WGS sequence"/>
</dbReference>
<evidence type="ECO:0000313" key="1">
    <source>
        <dbReference type="EMBL" id="HIU98546.1"/>
    </source>
</evidence>
<comment type="caution">
    <text evidence="1">The sequence shown here is derived from an EMBL/GenBank/DDBJ whole genome shotgun (WGS) entry which is preliminary data.</text>
</comment>
<proteinExistence type="predicted"/>
<feature type="non-terminal residue" evidence="1">
    <location>
        <position position="214"/>
    </location>
</feature>
<organism evidence="1 2">
    <name type="scientific">Candidatus Limadaptatus stercoripullorum</name>
    <dbReference type="NCBI Taxonomy" id="2840846"/>
    <lineage>
        <taxon>Bacteria</taxon>
        <taxon>Bacillati</taxon>
        <taxon>Bacillota</taxon>
        <taxon>Clostridia</taxon>
        <taxon>Eubacteriales</taxon>
        <taxon>Candidatus Limadaptatus</taxon>
    </lineage>
</organism>